<sequence length="246" mass="27018">MAEKAPQGPPPGPRKGRPDIRVATVILLVGRELDVTDKVMLAAFETALVESGMENLNYGDRDSLGVFQQRPSQGWGEAVQVMNVNYAAHKFFEKAIPIAREETSLSAGQLAQRVQVSAFPDRYDQREKAAKGWIERAADAVKGEKPPGRKEARRKSKEPESEDPPPADKLREIAGVIGDLARRFDVVARQALPETAVAAESLGKPTAFKLDQDLSRAVDVWGDDINAHVKECRRLEKALLDLAEGE</sequence>
<protein>
    <submittedName>
        <fullName evidence="2">Uncharacterized protein</fullName>
    </submittedName>
</protein>
<organism evidence="2 3">
    <name type="scientific">Streptomyces boluensis</name>
    <dbReference type="NCBI Taxonomy" id="1775135"/>
    <lineage>
        <taxon>Bacteria</taxon>
        <taxon>Bacillati</taxon>
        <taxon>Actinomycetota</taxon>
        <taxon>Actinomycetes</taxon>
        <taxon>Kitasatosporales</taxon>
        <taxon>Streptomycetaceae</taxon>
        <taxon>Streptomyces</taxon>
    </lineage>
</organism>
<name>A0A964USI8_9ACTN</name>
<dbReference type="EMBL" id="JAAAHS010000157">
    <property type="protein sequence ID" value="NBE53671.1"/>
    <property type="molecule type" value="Genomic_DNA"/>
</dbReference>
<accession>A0A964USI8</accession>
<dbReference type="RefSeq" id="WP_161699785.1">
    <property type="nucleotide sequence ID" value="NZ_JAAAHS010000157.1"/>
</dbReference>
<evidence type="ECO:0000256" key="1">
    <source>
        <dbReference type="SAM" id="MobiDB-lite"/>
    </source>
</evidence>
<gene>
    <name evidence="2" type="ORF">GUY60_20055</name>
</gene>
<evidence type="ECO:0000313" key="3">
    <source>
        <dbReference type="Proteomes" id="UP000598297"/>
    </source>
</evidence>
<proteinExistence type="predicted"/>
<dbReference type="Proteomes" id="UP000598297">
    <property type="component" value="Unassembled WGS sequence"/>
</dbReference>
<comment type="caution">
    <text evidence="2">The sequence shown here is derived from an EMBL/GenBank/DDBJ whole genome shotgun (WGS) entry which is preliminary data.</text>
</comment>
<feature type="compositionally biased region" description="Basic and acidic residues" evidence="1">
    <location>
        <begin position="136"/>
        <end position="150"/>
    </location>
</feature>
<keyword evidence="3" id="KW-1185">Reference proteome</keyword>
<dbReference type="AlphaFoldDB" id="A0A964USI8"/>
<reference evidence="2" key="1">
    <citation type="submission" date="2020-01" db="EMBL/GenBank/DDBJ databases">
        <title>Whole-genome analyses of novel actinobacteria.</title>
        <authorList>
            <person name="Sahin N."/>
        </authorList>
    </citation>
    <scope>NUCLEOTIDE SEQUENCE</scope>
    <source>
        <strain evidence="2">YC537</strain>
    </source>
</reference>
<feature type="region of interest" description="Disordered" evidence="1">
    <location>
        <begin position="136"/>
        <end position="169"/>
    </location>
</feature>
<evidence type="ECO:0000313" key="2">
    <source>
        <dbReference type="EMBL" id="NBE53671.1"/>
    </source>
</evidence>
<dbReference type="OrthoDB" id="9815928at2"/>